<reference evidence="1" key="1">
    <citation type="submission" date="2014-11" db="EMBL/GenBank/DDBJ databases">
        <authorList>
            <person name="Amaro Gonzalez C."/>
        </authorList>
    </citation>
    <scope>NUCLEOTIDE SEQUENCE</scope>
</reference>
<proteinExistence type="predicted"/>
<reference evidence="1" key="2">
    <citation type="journal article" date="2015" name="Fish Shellfish Immunol.">
        <title>Early steps in the European eel (Anguilla anguilla)-Vibrio vulnificus interaction in the gills: Role of the RtxA13 toxin.</title>
        <authorList>
            <person name="Callol A."/>
            <person name="Pajuelo D."/>
            <person name="Ebbesson L."/>
            <person name="Teles M."/>
            <person name="MacKenzie S."/>
            <person name="Amaro C."/>
        </authorList>
    </citation>
    <scope>NUCLEOTIDE SEQUENCE</scope>
</reference>
<sequence>MQAASAFHVLRLIRFLEHLL</sequence>
<dbReference type="EMBL" id="GBXM01096824">
    <property type="protein sequence ID" value="JAH11753.1"/>
    <property type="molecule type" value="Transcribed_RNA"/>
</dbReference>
<accession>A0A0E9Q6P7</accession>
<dbReference type="AlphaFoldDB" id="A0A0E9Q6P7"/>
<protein>
    <submittedName>
        <fullName evidence="1">Uncharacterized protein</fullName>
    </submittedName>
</protein>
<evidence type="ECO:0000313" key="1">
    <source>
        <dbReference type="EMBL" id="JAH11753.1"/>
    </source>
</evidence>
<organism evidence="1">
    <name type="scientific">Anguilla anguilla</name>
    <name type="common">European freshwater eel</name>
    <name type="synonym">Muraena anguilla</name>
    <dbReference type="NCBI Taxonomy" id="7936"/>
    <lineage>
        <taxon>Eukaryota</taxon>
        <taxon>Metazoa</taxon>
        <taxon>Chordata</taxon>
        <taxon>Craniata</taxon>
        <taxon>Vertebrata</taxon>
        <taxon>Euteleostomi</taxon>
        <taxon>Actinopterygii</taxon>
        <taxon>Neopterygii</taxon>
        <taxon>Teleostei</taxon>
        <taxon>Anguilliformes</taxon>
        <taxon>Anguillidae</taxon>
        <taxon>Anguilla</taxon>
    </lineage>
</organism>
<name>A0A0E9Q6P7_ANGAN</name>